<dbReference type="AlphaFoldDB" id="A0A368TXQ8"/>
<name>A0A368TXQ8_9GAMM</name>
<organism evidence="1 2">
    <name type="scientific">Billgrantia montanilacus</name>
    <dbReference type="NCBI Taxonomy" id="2282305"/>
    <lineage>
        <taxon>Bacteria</taxon>
        <taxon>Pseudomonadati</taxon>
        <taxon>Pseudomonadota</taxon>
        <taxon>Gammaproteobacteria</taxon>
        <taxon>Oceanospirillales</taxon>
        <taxon>Halomonadaceae</taxon>
        <taxon>Billgrantia</taxon>
    </lineage>
</organism>
<proteinExistence type="predicted"/>
<dbReference type="RefSeq" id="WP_114479100.1">
    <property type="nucleotide sequence ID" value="NZ_QPII01000007.1"/>
</dbReference>
<protein>
    <submittedName>
        <fullName evidence="1">Uncharacterized protein</fullName>
    </submittedName>
</protein>
<evidence type="ECO:0000313" key="1">
    <source>
        <dbReference type="EMBL" id="RCV89146.1"/>
    </source>
</evidence>
<gene>
    <name evidence="1" type="ORF">DU505_11355</name>
</gene>
<accession>A0A368TXQ8</accession>
<evidence type="ECO:0000313" key="2">
    <source>
        <dbReference type="Proteomes" id="UP000252405"/>
    </source>
</evidence>
<sequence length="181" mass="19724">MPTKIATLGRERTIATLARRLYRIEGRGSTDLQHRAEAALIAANPRLSSAGGFHAGRRIVVPTLSGLTHTEDVSTADADGKGLMGETALRLQALGSQIEDSFSRASETRREALKHMDNTKFVTEARAALPESTTLLSRTKERLSREDEQVEAKSKVFRQAVSAALEGVKALDELSRRTSPK</sequence>
<dbReference type="EMBL" id="QPII01000007">
    <property type="protein sequence ID" value="RCV89146.1"/>
    <property type="molecule type" value="Genomic_DNA"/>
</dbReference>
<keyword evidence="2" id="KW-1185">Reference proteome</keyword>
<dbReference type="Proteomes" id="UP000252405">
    <property type="component" value="Unassembled WGS sequence"/>
</dbReference>
<comment type="caution">
    <text evidence="1">The sequence shown here is derived from an EMBL/GenBank/DDBJ whole genome shotgun (WGS) entry which is preliminary data.</text>
</comment>
<reference evidence="1 2" key="1">
    <citation type="submission" date="2018-07" db="EMBL/GenBank/DDBJ databases">
        <title>Halomonas montanilacus sp. nov., isolated from Lake Pengyan on Tibetan Plateau.</title>
        <authorList>
            <person name="Lu H."/>
            <person name="Xing P."/>
            <person name="Wu Q."/>
        </authorList>
    </citation>
    <scope>NUCLEOTIDE SEQUENCE [LARGE SCALE GENOMIC DNA]</scope>
    <source>
        <strain evidence="1 2">PYC7W</strain>
    </source>
</reference>